<protein>
    <recommendedName>
        <fullName evidence="5">Putative metal-dependent hydrolase ACFPQ4_21400</fullName>
        <ecNumber evidence="5">3.-.-.-</ecNumber>
    </recommendedName>
</protein>
<dbReference type="EMBL" id="JBHSNC010000057">
    <property type="protein sequence ID" value="MFC5531980.1"/>
    <property type="molecule type" value="Genomic_DNA"/>
</dbReference>
<comment type="cofactor">
    <cofactor evidence="5">
        <name>Zn(2+)</name>
        <dbReference type="ChEBI" id="CHEBI:29105"/>
    </cofactor>
    <text evidence="5">Binds 1 zinc ion per subunit.</text>
</comment>
<feature type="binding site" evidence="5">
    <location>
        <position position="69"/>
    </location>
    <ligand>
        <name>Zn(2+)</name>
        <dbReference type="ChEBI" id="CHEBI:29105"/>
    </ligand>
</feature>
<organism evidence="7 8">
    <name type="scientific">Cohnella yongneupensis</name>
    <dbReference type="NCBI Taxonomy" id="425006"/>
    <lineage>
        <taxon>Bacteria</taxon>
        <taxon>Bacillati</taxon>
        <taxon>Bacillota</taxon>
        <taxon>Bacilli</taxon>
        <taxon>Bacillales</taxon>
        <taxon>Paenibacillaceae</taxon>
        <taxon>Cohnella</taxon>
    </lineage>
</organism>
<sequence>MEITLEQLKYPIGKFVKPDSLTDTERAGMIDSLASVPAKLKQAVEGLSDEQLDTPYRPEGWTVRQVVHHVADASINQFTRFKLALTEDNPTIKAFEEELWAAMVDSTIPIASSLSLLDGLYVRWDAILRGMSASDFGRTFLHPVYGPMSLNTAFAMYVWHGNHHIAHITSLRERMGWQARN</sequence>
<reference evidence="8" key="1">
    <citation type="journal article" date="2019" name="Int. J. Syst. Evol. Microbiol.">
        <title>The Global Catalogue of Microorganisms (GCM) 10K type strain sequencing project: providing services to taxonomists for standard genome sequencing and annotation.</title>
        <authorList>
            <consortium name="The Broad Institute Genomics Platform"/>
            <consortium name="The Broad Institute Genome Sequencing Center for Infectious Disease"/>
            <person name="Wu L."/>
            <person name="Ma J."/>
        </authorList>
    </citation>
    <scope>NUCLEOTIDE SEQUENCE [LARGE SCALE GENOMIC DNA]</scope>
    <source>
        <strain evidence="8">CGMCC 1.18578</strain>
    </source>
</reference>
<feature type="domain" description="DinB-like" evidence="6">
    <location>
        <begin position="35"/>
        <end position="168"/>
    </location>
</feature>
<comment type="subunit">
    <text evidence="5">Homodimer.</text>
</comment>
<gene>
    <name evidence="7" type="ORF">ACFPQ4_21400</name>
</gene>
<keyword evidence="1 5" id="KW-0963">Cytoplasm</keyword>
<dbReference type="Proteomes" id="UP001596108">
    <property type="component" value="Unassembled WGS sequence"/>
</dbReference>
<dbReference type="EC" id="3.-.-.-" evidence="5"/>
<dbReference type="GO" id="GO:0016740">
    <property type="term" value="F:transferase activity"/>
    <property type="evidence" value="ECO:0007669"/>
    <property type="project" value="UniProtKB-KW"/>
</dbReference>
<dbReference type="InterPro" id="IPR024775">
    <property type="entry name" value="DinB-like"/>
</dbReference>
<proteinExistence type="inferred from homology"/>
<comment type="function">
    <text evidence="5">Possible metal-dependent hydrolase.</text>
</comment>
<dbReference type="SUPFAM" id="SSF109854">
    <property type="entry name" value="DinB/YfiT-like putative metalloenzymes"/>
    <property type="match status" value="1"/>
</dbReference>
<evidence type="ECO:0000259" key="6">
    <source>
        <dbReference type="Pfam" id="PF12867"/>
    </source>
</evidence>
<evidence type="ECO:0000313" key="8">
    <source>
        <dbReference type="Proteomes" id="UP001596108"/>
    </source>
</evidence>
<accession>A0ABW0R478</accession>
<evidence type="ECO:0000256" key="3">
    <source>
        <dbReference type="ARBA" id="ARBA00022801"/>
    </source>
</evidence>
<dbReference type="InterPro" id="IPR023774">
    <property type="entry name" value="Put_metal_dep_hydrolase_YfiT"/>
</dbReference>
<dbReference type="InterPro" id="IPR034660">
    <property type="entry name" value="DinB/YfiT-like"/>
</dbReference>
<dbReference type="RefSeq" id="WP_378113953.1">
    <property type="nucleotide sequence ID" value="NZ_JBHSNC010000057.1"/>
</dbReference>
<dbReference type="NCBIfam" id="NF009807">
    <property type="entry name" value="PRK13291.1"/>
    <property type="match status" value="1"/>
</dbReference>
<dbReference type="HAMAP" id="MF_01256">
    <property type="entry name" value="YfiT_hydrol"/>
    <property type="match status" value="1"/>
</dbReference>
<keyword evidence="2 5" id="KW-0479">Metal-binding</keyword>
<keyword evidence="8" id="KW-1185">Reference proteome</keyword>
<keyword evidence="7" id="KW-0808">Transferase</keyword>
<evidence type="ECO:0000256" key="2">
    <source>
        <dbReference type="ARBA" id="ARBA00022723"/>
    </source>
</evidence>
<feature type="binding site" evidence="5">
    <location>
        <position position="164"/>
    </location>
    <ligand>
        <name>Zn(2+)</name>
        <dbReference type="ChEBI" id="CHEBI:29105"/>
    </ligand>
</feature>
<keyword evidence="3 5" id="KW-0378">Hydrolase</keyword>
<keyword evidence="4 5" id="KW-0862">Zinc</keyword>
<evidence type="ECO:0000313" key="7">
    <source>
        <dbReference type="EMBL" id="MFC5531980.1"/>
    </source>
</evidence>
<feature type="binding site" evidence="5">
    <location>
        <position position="160"/>
    </location>
    <ligand>
        <name>Zn(2+)</name>
        <dbReference type="ChEBI" id="CHEBI:29105"/>
    </ligand>
</feature>
<evidence type="ECO:0000256" key="5">
    <source>
        <dbReference type="HAMAP-Rule" id="MF_01256"/>
    </source>
</evidence>
<comment type="similarity">
    <text evidence="5">Belongs to the metal hydrolase YfiT family.</text>
</comment>
<dbReference type="Pfam" id="PF12867">
    <property type="entry name" value="DinB_2"/>
    <property type="match status" value="1"/>
</dbReference>
<dbReference type="Gene3D" id="1.20.120.450">
    <property type="entry name" value="dinb family like domain"/>
    <property type="match status" value="1"/>
</dbReference>
<evidence type="ECO:0000256" key="1">
    <source>
        <dbReference type="ARBA" id="ARBA00022490"/>
    </source>
</evidence>
<comment type="subcellular location">
    <subcellularLocation>
        <location evidence="5">Cytoplasm</location>
    </subcellularLocation>
</comment>
<comment type="caution">
    <text evidence="7">The sequence shown here is derived from an EMBL/GenBank/DDBJ whole genome shotgun (WGS) entry which is preliminary data.</text>
</comment>
<evidence type="ECO:0000256" key="4">
    <source>
        <dbReference type="ARBA" id="ARBA00022833"/>
    </source>
</evidence>
<name>A0ABW0R478_9BACL</name>